<sequence length="196" mass="23023">MEESLPNMVDDGVKELTKAQVPIYVAQGLVMERQQSQANVDSSVRNYITSTILPRDQEDPHDDAHPKKENSTKRQKMSEHRYGQVNESEPGNLRPKKIMLYLYKFLVVIFPNDDIEERTSRWVEKYVKKFNPYARYSVKHWKNPHAKIFYIKRQIEPGKPKEEVYSNSKLFKSSRLMNFLKSLTTMEYSSSSLSKV</sequence>
<name>A0A699IPA5_TANCI</name>
<protein>
    <submittedName>
        <fullName evidence="2">Uncharacterized protein</fullName>
    </submittedName>
</protein>
<dbReference type="EMBL" id="BKCJ010329200">
    <property type="protein sequence ID" value="GEZ82901.1"/>
    <property type="molecule type" value="Genomic_DNA"/>
</dbReference>
<feature type="region of interest" description="Disordered" evidence="1">
    <location>
        <begin position="51"/>
        <end position="90"/>
    </location>
</feature>
<organism evidence="2">
    <name type="scientific">Tanacetum cinerariifolium</name>
    <name type="common">Dalmatian daisy</name>
    <name type="synonym">Chrysanthemum cinerariifolium</name>
    <dbReference type="NCBI Taxonomy" id="118510"/>
    <lineage>
        <taxon>Eukaryota</taxon>
        <taxon>Viridiplantae</taxon>
        <taxon>Streptophyta</taxon>
        <taxon>Embryophyta</taxon>
        <taxon>Tracheophyta</taxon>
        <taxon>Spermatophyta</taxon>
        <taxon>Magnoliopsida</taxon>
        <taxon>eudicotyledons</taxon>
        <taxon>Gunneridae</taxon>
        <taxon>Pentapetalae</taxon>
        <taxon>asterids</taxon>
        <taxon>campanulids</taxon>
        <taxon>Asterales</taxon>
        <taxon>Asteraceae</taxon>
        <taxon>Asteroideae</taxon>
        <taxon>Anthemideae</taxon>
        <taxon>Anthemidinae</taxon>
        <taxon>Tanacetum</taxon>
    </lineage>
</organism>
<evidence type="ECO:0000313" key="2">
    <source>
        <dbReference type="EMBL" id="GEZ82901.1"/>
    </source>
</evidence>
<dbReference type="AlphaFoldDB" id="A0A699IPA5"/>
<accession>A0A699IPA5</accession>
<proteinExistence type="predicted"/>
<reference evidence="2" key="1">
    <citation type="journal article" date="2019" name="Sci. Rep.">
        <title>Draft genome of Tanacetum cinerariifolium, the natural source of mosquito coil.</title>
        <authorList>
            <person name="Yamashiro T."/>
            <person name="Shiraishi A."/>
            <person name="Satake H."/>
            <person name="Nakayama K."/>
        </authorList>
    </citation>
    <scope>NUCLEOTIDE SEQUENCE</scope>
</reference>
<comment type="caution">
    <text evidence="2">The sequence shown here is derived from an EMBL/GenBank/DDBJ whole genome shotgun (WGS) entry which is preliminary data.</text>
</comment>
<gene>
    <name evidence="2" type="ORF">Tci_554874</name>
</gene>
<evidence type="ECO:0000256" key="1">
    <source>
        <dbReference type="SAM" id="MobiDB-lite"/>
    </source>
</evidence>
<feature type="compositionally biased region" description="Basic and acidic residues" evidence="1">
    <location>
        <begin position="55"/>
        <end position="82"/>
    </location>
</feature>